<sequence>MGRRPHVLIIPLPVQGHVAPLMKLAHRISDHGIKVTFVNSDFIHAKLLAALPHEAEARSGIELASIPDGLDPGDDRKDLPKLTESISRVMPSHLKDLIEKVNRSNDVEQIICVVADISLGWRAMEVAEKMGILGVPFFPAGPEILALALHIPKLIEARIIRSTDGSPLNDELICLSKDIPVFSSSTLPWWLLSNSVYELDSSACELIPNILSIGPLLASHHLGHYAGNFWPEDSTCIGWLDKQPAGSVIYVAFGSLAIFNQRQFNELALGLELVGRPFLWVVRSDFTDGSVAEYPDGFSERVADHGKIVSWAPKKSISMGVPFLCWPYFADQFHNQSYICDKWKVGLGLIPDENGFVSRHEIKMKIEKLVSDDGIKANAEKLKEMARKSVSEGGSSYKNFKTFIEAMKQ</sequence>
<dbReference type="EMBL" id="QGNW01000202">
    <property type="protein sequence ID" value="RVW85611.1"/>
    <property type="molecule type" value="Genomic_DNA"/>
</dbReference>
<reference evidence="3 4" key="1">
    <citation type="journal article" date="2018" name="PLoS Genet.">
        <title>Population sequencing reveals clonal diversity and ancestral inbreeding in the grapevine cultivar Chardonnay.</title>
        <authorList>
            <person name="Roach M.J."/>
            <person name="Johnson D.L."/>
            <person name="Bohlmann J."/>
            <person name="van Vuuren H.J."/>
            <person name="Jones S.J."/>
            <person name="Pretorius I.S."/>
            <person name="Schmidt S.A."/>
            <person name="Borneman A.R."/>
        </authorList>
    </citation>
    <scope>NUCLEOTIDE SEQUENCE [LARGE SCALE GENOMIC DNA]</scope>
    <source>
        <strain evidence="4">cv. Chardonnay</strain>
        <tissue evidence="3">Leaf</tissue>
    </source>
</reference>
<dbReference type="PANTHER" id="PTHR11926:SF1412">
    <property type="entry name" value="UDP-GLYCOSYLTRANSFERASE 83A1-LIKE"/>
    <property type="match status" value="1"/>
</dbReference>
<evidence type="ECO:0000256" key="1">
    <source>
        <dbReference type="ARBA" id="ARBA00009995"/>
    </source>
</evidence>
<dbReference type="InterPro" id="IPR002213">
    <property type="entry name" value="UDP_glucos_trans"/>
</dbReference>
<accession>A0A438HMF0</accession>
<dbReference type="CDD" id="cd03784">
    <property type="entry name" value="GT1_Gtf-like"/>
    <property type="match status" value="1"/>
</dbReference>
<protein>
    <submittedName>
        <fullName evidence="3">UDP-glycosyltransferase 83A1</fullName>
    </submittedName>
</protein>
<keyword evidence="2 3" id="KW-0808">Transferase</keyword>
<dbReference type="AlphaFoldDB" id="A0A438HMF0"/>
<organism evidence="3 4">
    <name type="scientific">Vitis vinifera</name>
    <name type="common">Grape</name>
    <dbReference type="NCBI Taxonomy" id="29760"/>
    <lineage>
        <taxon>Eukaryota</taxon>
        <taxon>Viridiplantae</taxon>
        <taxon>Streptophyta</taxon>
        <taxon>Embryophyta</taxon>
        <taxon>Tracheophyta</taxon>
        <taxon>Spermatophyta</taxon>
        <taxon>Magnoliopsida</taxon>
        <taxon>eudicotyledons</taxon>
        <taxon>Gunneridae</taxon>
        <taxon>Pentapetalae</taxon>
        <taxon>rosids</taxon>
        <taxon>Vitales</taxon>
        <taxon>Vitaceae</taxon>
        <taxon>Viteae</taxon>
        <taxon>Vitis</taxon>
    </lineage>
</organism>
<evidence type="ECO:0000313" key="4">
    <source>
        <dbReference type="Proteomes" id="UP000288805"/>
    </source>
</evidence>
<dbReference type="SUPFAM" id="SSF53756">
    <property type="entry name" value="UDP-Glycosyltransferase/glycogen phosphorylase"/>
    <property type="match status" value="1"/>
</dbReference>
<dbReference type="Gene3D" id="3.40.50.2000">
    <property type="entry name" value="Glycogen Phosphorylase B"/>
    <property type="match status" value="4"/>
</dbReference>
<comment type="similarity">
    <text evidence="1">Belongs to the UDP-glycosyltransferase family.</text>
</comment>
<gene>
    <name evidence="3" type="primary">UGT83A1_17</name>
    <name evidence="3" type="ORF">CK203_037562</name>
</gene>
<proteinExistence type="inferred from homology"/>
<comment type="caution">
    <text evidence="3">The sequence shown here is derived from an EMBL/GenBank/DDBJ whole genome shotgun (WGS) entry which is preliminary data.</text>
</comment>
<evidence type="ECO:0000256" key="2">
    <source>
        <dbReference type="ARBA" id="ARBA00022679"/>
    </source>
</evidence>
<name>A0A438HMF0_VITVI</name>
<dbReference type="GO" id="GO:0008194">
    <property type="term" value="F:UDP-glycosyltransferase activity"/>
    <property type="evidence" value="ECO:0007669"/>
    <property type="project" value="InterPro"/>
</dbReference>
<dbReference type="Proteomes" id="UP000288805">
    <property type="component" value="Unassembled WGS sequence"/>
</dbReference>
<dbReference type="PANTHER" id="PTHR11926">
    <property type="entry name" value="GLUCOSYL/GLUCURONOSYL TRANSFERASES"/>
    <property type="match status" value="1"/>
</dbReference>
<evidence type="ECO:0000313" key="3">
    <source>
        <dbReference type="EMBL" id="RVW85611.1"/>
    </source>
</evidence>
<dbReference type="FunFam" id="3.40.50.2000:FF:000108">
    <property type="entry name" value="UDP-glycosyltransferase 83A1"/>
    <property type="match status" value="1"/>
</dbReference>